<evidence type="ECO:0000256" key="1">
    <source>
        <dbReference type="ARBA" id="ARBA00035012"/>
    </source>
</evidence>
<evidence type="ECO:0000313" key="4">
    <source>
        <dbReference type="EMBL" id="TWI81137.1"/>
    </source>
</evidence>
<dbReference type="OrthoDB" id="1388275at2"/>
<evidence type="ECO:0000259" key="3">
    <source>
        <dbReference type="PROSITE" id="PS50822"/>
    </source>
</evidence>
<feature type="domain" description="Piwi" evidence="3">
    <location>
        <begin position="637"/>
        <end position="678"/>
    </location>
</feature>
<comment type="caution">
    <text evidence="4">The sequence shown here is derived from an EMBL/GenBank/DDBJ whole genome shotgun (WGS) entry which is preliminary data.</text>
</comment>
<dbReference type="GO" id="GO:0003676">
    <property type="term" value="F:nucleic acid binding"/>
    <property type="evidence" value="ECO:0007669"/>
    <property type="project" value="InterPro"/>
</dbReference>
<keyword evidence="5" id="KW-1185">Reference proteome</keyword>
<proteinExistence type="inferred from homology"/>
<evidence type="ECO:0000313" key="5">
    <source>
        <dbReference type="Proteomes" id="UP000316167"/>
    </source>
</evidence>
<comment type="similarity">
    <text evidence="1">Belongs to the argonaute family. Long pAgo subfamily.</text>
</comment>
<dbReference type="AlphaFoldDB" id="A0A562SIN7"/>
<reference evidence="4 5" key="1">
    <citation type="journal article" date="2015" name="Stand. Genomic Sci.">
        <title>Genomic Encyclopedia of Bacterial and Archaeal Type Strains, Phase III: the genomes of soil and plant-associated and newly described type strains.</title>
        <authorList>
            <person name="Whitman W.B."/>
            <person name="Woyke T."/>
            <person name="Klenk H.P."/>
            <person name="Zhou Y."/>
            <person name="Lilburn T.G."/>
            <person name="Beck B.J."/>
            <person name="De Vos P."/>
            <person name="Vandamme P."/>
            <person name="Eisen J.A."/>
            <person name="Garrity G."/>
            <person name="Hugenholtz P."/>
            <person name="Kyrpides N.C."/>
        </authorList>
    </citation>
    <scope>NUCLEOTIDE SEQUENCE [LARGE SCALE GENOMIC DNA]</scope>
    <source>
        <strain evidence="4 5">CGMCC 1.7271</strain>
    </source>
</reference>
<protein>
    <recommendedName>
        <fullName evidence="2">Protein argonaute</fullName>
    </recommendedName>
</protein>
<organism evidence="4 5">
    <name type="scientific">Lacibacter cauensis</name>
    <dbReference type="NCBI Taxonomy" id="510947"/>
    <lineage>
        <taxon>Bacteria</taxon>
        <taxon>Pseudomonadati</taxon>
        <taxon>Bacteroidota</taxon>
        <taxon>Chitinophagia</taxon>
        <taxon>Chitinophagales</taxon>
        <taxon>Chitinophagaceae</taxon>
        <taxon>Lacibacter</taxon>
    </lineage>
</organism>
<dbReference type="InterPro" id="IPR003165">
    <property type="entry name" value="Piwi"/>
</dbReference>
<dbReference type="Gene3D" id="3.30.420.10">
    <property type="entry name" value="Ribonuclease H-like superfamily/Ribonuclease H"/>
    <property type="match status" value="1"/>
</dbReference>
<dbReference type="Proteomes" id="UP000316167">
    <property type="component" value="Unassembled WGS sequence"/>
</dbReference>
<evidence type="ECO:0000256" key="2">
    <source>
        <dbReference type="ARBA" id="ARBA00035032"/>
    </source>
</evidence>
<dbReference type="Pfam" id="PF02171">
    <property type="entry name" value="Piwi"/>
    <property type="match status" value="1"/>
</dbReference>
<dbReference type="PROSITE" id="PS50822">
    <property type="entry name" value="PIWI"/>
    <property type="match status" value="1"/>
</dbReference>
<dbReference type="RefSeq" id="WP_144886345.1">
    <property type="nucleotide sequence ID" value="NZ_VLLE01000004.1"/>
</dbReference>
<sequence length="692" mass="80454">MQQELLLNIIPFDPPKGKQKFAFYKQKQADYYPVFKDDLQGLLDDKLSALELLELNKLYTDFQPAKEGAIELEIDLSVSYRFANHYYRFLIRDYFMGIADIIHQNFTSETEVWFHDKDKSNAKYNVYNQFTVKVQHARVTDKPEIVLSYDGTTKVFAKPVSEIYNFNTNLYNWIVCNGILYKWKFRPQEVINMPDKCFPVLSNDIKPHLEIAHDVPNLTNRYPRYLNVLQDFYTKYFDNDTFRNLIPISSNGFYKPIAEQYRVISSTSNDLLYSGNRTGKEPKKDFKSKGPYQLPQKPSNFKFFFIYQQSDKAGAVTELYKYLNSGWKDDRFPFPKMQDYIKVPFELDISKNVEFDTVQNAVTAVKNAVKNAEWLPDTQYMALFVNPVPKLEKDEARKNIYYKIKEILLYEGVLSQVIKSEHLYKNGKPNSYFNTFLPHIEIAMLAKLGGVPWRLNRPTNNELIVGVGAFYSVTRKTRFVGSAFCFNNEGMFKGFDCFKGNDTVSLAGSIREAVAKFIAVNYTASRLVIHFYKDIGKKELEPILRTLHTLGLNIPVIVVTINKTESKELLGFDLKDGNNLMPYSGTIVKVGKSEYLLFNNTRYDATAKPAQKEYHFPVKIALSSTVEGMLDDMNLVEQLIDQVYQFSRMYWKSTNQQSLPVTIKYPEMVAEIYPYFQHDKLPDFGRESLWFL</sequence>
<dbReference type="EMBL" id="VLLE01000004">
    <property type="protein sequence ID" value="TWI81137.1"/>
    <property type="molecule type" value="Genomic_DNA"/>
</dbReference>
<dbReference type="InterPro" id="IPR012337">
    <property type="entry name" value="RNaseH-like_sf"/>
</dbReference>
<dbReference type="InterPro" id="IPR036397">
    <property type="entry name" value="RNaseH_sf"/>
</dbReference>
<dbReference type="SMART" id="SM00950">
    <property type="entry name" value="Piwi"/>
    <property type="match status" value="1"/>
</dbReference>
<gene>
    <name evidence="4" type="ORF">IQ13_2152</name>
</gene>
<accession>A0A562SIN7</accession>
<name>A0A562SIN7_9BACT</name>
<dbReference type="Gene3D" id="3.40.50.2300">
    <property type="match status" value="1"/>
</dbReference>
<dbReference type="SUPFAM" id="SSF53098">
    <property type="entry name" value="Ribonuclease H-like"/>
    <property type="match status" value="1"/>
</dbReference>